<keyword evidence="2" id="KW-0119">Carbohydrate metabolism</keyword>
<dbReference type="InterPro" id="IPR013319">
    <property type="entry name" value="GH11/12"/>
</dbReference>
<evidence type="ECO:0000313" key="4">
    <source>
        <dbReference type="EMBL" id="NEC85166.1"/>
    </source>
</evidence>
<feature type="signal peptide" evidence="3">
    <location>
        <begin position="1"/>
        <end position="33"/>
    </location>
</feature>
<dbReference type="AlphaFoldDB" id="A0A6B3BMK5"/>
<dbReference type="InterPro" id="IPR013320">
    <property type="entry name" value="ConA-like_dom_sf"/>
</dbReference>
<dbReference type="RefSeq" id="WP_164312613.1">
    <property type="nucleotide sequence ID" value="NZ_JAAGLU010000003.1"/>
</dbReference>
<keyword evidence="2" id="KW-0378">Hydrolase</keyword>
<organism evidence="4">
    <name type="scientific">Streptomyces sp. SID12501</name>
    <dbReference type="NCBI Taxonomy" id="2706042"/>
    <lineage>
        <taxon>Bacteria</taxon>
        <taxon>Bacillati</taxon>
        <taxon>Actinomycetota</taxon>
        <taxon>Actinomycetes</taxon>
        <taxon>Kitasatosporales</taxon>
        <taxon>Streptomycetaceae</taxon>
        <taxon>Streptomyces</taxon>
    </lineage>
</organism>
<dbReference type="PANTHER" id="PTHR34002:SF9">
    <property type="entry name" value="XYLOGLUCAN-SPECIFIC ENDO-BETA-1,4-GLUCANASE A"/>
    <property type="match status" value="1"/>
</dbReference>
<dbReference type="InterPro" id="IPR002594">
    <property type="entry name" value="GH12"/>
</dbReference>
<dbReference type="SUPFAM" id="SSF49899">
    <property type="entry name" value="Concanavalin A-like lectins/glucanases"/>
    <property type="match status" value="1"/>
</dbReference>
<accession>A0A6B3BMK5</accession>
<dbReference type="EMBL" id="JAAGLU010000003">
    <property type="protein sequence ID" value="NEC85166.1"/>
    <property type="molecule type" value="Genomic_DNA"/>
</dbReference>
<reference evidence="4" key="1">
    <citation type="submission" date="2020-01" db="EMBL/GenBank/DDBJ databases">
        <title>Insect and environment-associated Actinomycetes.</title>
        <authorList>
            <person name="Currrie C."/>
            <person name="Chevrette M."/>
            <person name="Carlson C."/>
            <person name="Stubbendieck R."/>
            <person name="Wendt-Pienkowski E."/>
        </authorList>
    </citation>
    <scope>NUCLEOTIDE SEQUENCE</scope>
    <source>
        <strain evidence="4">SID12501</strain>
    </source>
</reference>
<evidence type="ECO:0000256" key="1">
    <source>
        <dbReference type="ARBA" id="ARBA00005519"/>
    </source>
</evidence>
<keyword evidence="3" id="KW-0732">Signal</keyword>
<keyword evidence="2" id="KW-0624">Polysaccharide degradation</keyword>
<dbReference type="Pfam" id="PF01670">
    <property type="entry name" value="Glyco_hydro_12"/>
    <property type="match status" value="1"/>
</dbReference>
<gene>
    <name evidence="4" type="ORF">G3I71_04655</name>
</gene>
<sequence>MVTIKRLYRLPLLVGLASAAVAAPLLLAPGASAAPVAAPVAKRDSCTAFNTVKIPPYYLNNNVWGAKGATGQACTWLNSYKSGKANWETSFDWKGGDPNGVKSYASIVLGWHWGWKDTTTKLPVRLNSGRKVTSSWNFNITQTTPTVMNVSYDLWFHQKSNPDWQDQPHDEMMVWLNRQNGAGPLGTKRETLTVGGVAWDLYVGKIVNTNSSWNVFSFVRKTNTNSQTTDLTGLANALVQRKLMANTNYLTSVEAGTEVFRGKGKLSTSSYSVNVG</sequence>
<dbReference type="Gene3D" id="2.60.120.180">
    <property type="match status" value="1"/>
</dbReference>
<dbReference type="GO" id="GO:0008810">
    <property type="term" value="F:cellulase activity"/>
    <property type="evidence" value="ECO:0007669"/>
    <property type="project" value="InterPro"/>
</dbReference>
<evidence type="ECO:0000256" key="2">
    <source>
        <dbReference type="RuleBase" id="RU361163"/>
    </source>
</evidence>
<feature type="chain" id="PRO_5025457457" evidence="3">
    <location>
        <begin position="34"/>
        <end position="276"/>
    </location>
</feature>
<comment type="similarity">
    <text evidence="1 2">Belongs to the glycosyl hydrolase 12 (cellulase H) family.</text>
</comment>
<name>A0A6B3BMK5_9ACTN</name>
<comment type="caution">
    <text evidence="4">The sequence shown here is derived from an EMBL/GenBank/DDBJ whole genome shotgun (WGS) entry which is preliminary data.</text>
</comment>
<protein>
    <submittedName>
        <fullName evidence="4">Endo-1,4-beta-glucanase</fullName>
    </submittedName>
</protein>
<proteinExistence type="inferred from homology"/>
<keyword evidence="2" id="KW-0326">Glycosidase</keyword>
<dbReference type="GO" id="GO:0000272">
    <property type="term" value="P:polysaccharide catabolic process"/>
    <property type="evidence" value="ECO:0007669"/>
    <property type="project" value="UniProtKB-KW"/>
</dbReference>
<dbReference type="PANTHER" id="PTHR34002">
    <property type="entry name" value="BLR1656 PROTEIN"/>
    <property type="match status" value="1"/>
</dbReference>
<evidence type="ECO:0000256" key="3">
    <source>
        <dbReference type="SAM" id="SignalP"/>
    </source>
</evidence>